<dbReference type="EC" id="2.1.1.63" evidence="3"/>
<dbReference type="Pfam" id="PF02870">
    <property type="entry name" value="Methyltransf_1N"/>
    <property type="match status" value="1"/>
</dbReference>
<name>M8E216_9BACL</name>
<evidence type="ECO:0000256" key="2">
    <source>
        <dbReference type="ARBA" id="ARBA00008711"/>
    </source>
</evidence>
<dbReference type="InterPro" id="IPR036388">
    <property type="entry name" value="WH-like_DNA-bd_sf"/>
</dbReference>
<sequence>MNAKTDQTIYWTLLVHENWRIYLAATSKGLCFVGTPNQPLEEMREWVEKHFSGSPLVQDDEKVQPYAAELIEYFQGIRKSFSIPFDVSGTPFQLAVWNALREIPYGQTSTYSDIALRIQKPAAVRAVGTAIGANPVLFTVPCHRVIGKNGSLTGYRGGLDVKTKLLQLEKSEGSPTYA</sequence>
<dbReference type="SUPFAM" id="SSF53155">
    <property type="entry name" value="Methylated DNA-protein cysteine methyltransferase domain"/>
    <property type="match status" value="1"/>
</dbReference>
<feature type="domain" description="Methylated-DNA-[protein]-cysteine S-methyltransferase DNA binding" evidence="9">
    <location>
        <begin position="91"/>
        <end position="170"/>
    </location>
</feature>
<dbReference type="InterPro" id="IPR036217">
    <property type="entry name" value="MethylDNA_cys_MeTrfase_DNAb"/>
</dbReference>
<dbReference type="OrthoDB" id="9802228at2"/>
<dbReference type="STRING" id="1300222.I532_04870"/>
<dbReference type="SUPFAM" id="SSF46767">
    <property type="entry name" value="Methylated DNA-protein cysteine methyltransferase, C-terminal domain"/>
    <property type="match status" value="1"/>
</dbReference>
<dbReference type="InterPro" id="IPR001497">
    <property type="entry name" value="MethylDNA_cys_MeTrfase_AS"/>
</dbReference>
<keyword evidence="12" id="KW-1185">Reference proteome</keyword>
<feature type="domain" description="Methylguanine DNA methyltransferase ribonuclease-like" evidence="10">
    <location>
        <begin position="9"/>
        <end position="86"/>
    </location>
</feature>
<dbReference type="GO" id="GO:0003908">
    <property type="term" value="F:methylated-DNA-[protein]-cysteine S-methyltransferase activity"/>
    <property type="evidence" value="ECO:0007669"/>
    <property type="project" value="UniProtKB-EC"/>
</dbReference>
<evidence type="ECO:0000256" key="3">
    <source>
        <dbReference type="ARBA" id="ARBA00011918"/>
    </source>
</evidence>
<dbReference type="RefSeq" id="WP_003386757.1">
    <property type="nucleotide sequence ID" value="NZ_APBN01000002.1"/>
</dbReference>
<gene>
    <name evidence="11" type="ORF">I532_04870</name>
</gene>
<proteinExistence type="inferred from homology"/>
<keyword evidence="7" id="KW-0234">DNA repair</keyword>
<evidence type="ECO:0000256" key="5">
    <source>
        <dbReference type="ARBA" id="ARBA00022679"/>
    </source>
</evidence>
<dbReference type="AlphaFoldDB" id="M8E216"/>
<comment type="catalytic activity">
    <reaction evidence="1">
        <text>a 4-O-methyl-thymidine in DNA + L-cysteinyl-[protein] = a thymidine in DNA + S-methyl-L-cysteinyl-[protein]</text>
        <dbReference type="Rhea" id="RHEA:53428"/>
        <dbReference type="Rhea" id="RHEA-COMP:10131"/>
        <dbReference type="Rhea" id="RHEA-COMP:10132"/>
        <dbReference type="Rhea" id="RHEA-COMP:13555"/>
        <dbReference type="Rhea" id="RHEA-COMP:13556"/>
        <dbReference type="ChEBI" id="CHEBI:29950"/>
        <dbReference type="ChEBI" id="CHEBI:82612"/>
        <dbReference type="ChEBI" id="CHEBI:137386"/>
        <dbReference type="ChEBI" id="CHEBI:137387"/>
        <dbReference type="EC" id="2.1.1.63"/>
    </reaction>
</comment>
<dbReference type="FunFam" id="1.10.10.10:FF:000214">
    <property type="entry name" value="Methylated-DNA--protein-cysteine methyltransferase"/>
    <property type="match status" value="1"/>
</dbReference>
<dbReference type="PANTHER" id="PTHR10815">
    <property type="entry name" value="METHYLATED-DNA--PROTEIN-CYSTEINE METHYLTRANSFERASE"/>
    <property type="match status" value="1"/>
</dbReference>
<keyword evidence="5 11" id="KW-0808">Transferase</keyword>
<dbReference type="InterPro" id="IPR036631">
    <property type="entry name" value="MGMT_N_sf"/>
</dbReference>
<protein>
    <recommendedName>
        <fullName evidence="3">methylated-DNA--[protein]-cysteine S-methyltransferase</fullName>
        <ecNumber evidence="3">2.1.1.63</ecNumber>
    </recommendedName>
</protein>
<dbReference type="PATRIC" id="fig|1300222.3.peg.995"/>
<dbReference type="NCBIfam" id="TIGR00589">
    <property type="entry name" value="ogt"/>
    <property type="match status" value="1"/>
</dbReference>
<dbReference type="PROSITE" id="PS00374">
    <property type="entry name" value="MGMT"/>
    <property type="match status" value="1"/>
</dbReference>
<keyword evidence="6" id="KW-0227">DNA damage</keyword>
<dbReference type="PANTHER" id="PTHR10815:SF12">
    <property type="entry name" value="METHYLATED-DNA--PROTEIN-CYSTEINE METHYLTRANSFERASE, INDUCIBLE"/>
    <property type="match status" value="1"/>
</dbReference>
<evidence type="ECO:0000256" key="8">
    <source>
        <dbReference type="ARBA" id="ARBA00049348"/>
    </source>
</evidence>
<comment type="catalytic activity">
    <reaction evidence="8">
        <text>a 6-O-methyl-2'-deoxyguanosine in DNA + L-cysteinyl-[protein] = S-methyl-L-cysteinyl-[protein] + a 2'-deoxyguanosine in DNA</text>
        <dbReference type="Rhea" id="RHEA:24000"/>
        <dbReference type="Rhea" id="RHEA-COMP:10131"/>
        <dbReference type="Rhea" id="RHEA-COMP:10132"/>
        <dbReference type="Rhea" id="RHEA-COMP:11367"/>
        <dbReference type="Rhea" id="RHEA-COMP:11368"/>
        <dbReference type="ChEBI" id="CHEBI:29950"/>
        <dbReference type="ChEBI" id="CHEBI:82612"/>
        <dbReference type="ChEBI" id="CHEBI:85445"/>
        <dbReference type="ChEBI" id="CHEBI:85448"/>
        <dbReference type="EC" id="2.1.1.63"/>
    </reaction>
</comment>
<dbReference type="InterPro" id="IPR014048">
    <property type="entry name" value="MethylDNA_cys_MeTrfase_DNA-bd"/>
</dbReference>
<evidence type="ECO:0000259" key="10">
    <source>
        <dbReference type="Pfam" id="PF02870"/>
    </source>
</evidence>
<dbReference type="Pfam" id="PF01035">
    <property type="entry name" value="DNA_binding_1"/>
    <property type="match status" value="1"/>
</dbReference>
<dbReference type="InterPro" id="IPR008332">
    <property type="entry name" value="MethylG_MeTrfase_N"/>
</dbReference>
<organism evidence="11 12">
    <name type="scientific">Brevibacillus borstelensis AK1</name>
    <dbReference type="NCBI Taxonomy" id="1300222"/>
    <lineage>
        <taxon>Bacteria</taxon>
        <taxon>Bacillati</taxon>
        <taxon>Bacillota</taxon>
        <taxon>Bacilli</taxon>
        <taxon>Bacillales</taxon>
        <taxon>Paenibacillaceae</taxon>
        <taxon>Brevibacillus</taxon>
    </lineage>
</organism>
<evidence type="ECO:0000259" key="9">
    <source>
        <dbReference type="Pfam" id="PF01035"/>
    </source>
</evidence>
<dbReference type="GO" id="GO:0032259">
    <property type="term" value="P:methylation"/>
    <property type="evidence" value="ECO:0007669"/>
    <property type="project" value="UniProtKB-KW"/>
</dbReference>
<comment type="caution">
    <text evidence="11">The sequence shown here is derived from an EMBL/GenBank/DDBJ whole genome shotgun (WGS) entry which is preliminary data.</text>
</comment>
<keyword evidence="4 11" id="KW-0489">Methyltransferase</keyword>
<dbReference type="CDD" id="cd06445">
    <property type="entry name" value="ATase"/>
    <property type="match status" value="1"/>
</dbReference>
<comment type="similarity">
    <text evidence="2">Belongs to the MGMT family.</text>
</comment>
<evidence type="ECO:0000256" key="1">
    <source>
        <dbReference type="ARBA" id="ARBA00001286"/>
    </source>
</evidence>
<dbReference type="Proteomes" id="UP000012081">
    <property type="component" value="Unassembled WGS sequence"/>
</dbReference>
<evidence type="ECO:0000256" key="4">
    <source>
        <dbReference type="ARBA" id="ARBA00022603"/>
    </source>
</evidence>
<dbReference type="Gene3D" id="3.30.160.70">
    <property type="entry name" value="Methylated DNA-protein cysteine methyltransferase domain"/>
    <property type="match status" value="1"/>
</dbReference>
<accession>M8E216</accession>
<evidence type="ECO:0000313" key="12">
    <source>
        <dbReference type="Proteomes" id="UP000012081"/>
    </source>
</evidence>
<evidence type="ECO:0000256" key="6">
    <source>
        <dbReference type="ARBA" id="ARBA00022763"/>
    </source>
</evidence>
<dbReference type="EMBL" id="APBN01000002">
    <property type="protein sequence ID" value="EMT53316.1"/>
    <property type="molecule type" value="Genomic_DNA"/>
</dbReference>
<evidence type="ECO:0000256" key="7">
    <source>
        <dbReference type="ARBA" id="ARBA00023204"/>
    </source>
</evidence>
<dbReference type="GO" id="GO:0006281">
    <property type="term" value="P:DNA repair"/>
    <property type="evidence" value="ECO:0007669"/>
    <property type="project" value="UniProtKB-KW"/>
</dbReference>
<dbReference type="Gene3D" id="1.10.10.10">
    <property type="entry name" value="Winged helix-like DNA-binding domain superfamily/Winged helix DNA-binding domain"/>
    <property type="match status" value="1"/>
</dbReference>
<reference evidence="11 12" key="1">
    <citation type="submission" date="2013-03" db="EMBL/GenBank/DDBJ databases">
        <title>Assembly of a new bacterial strain Brevibacillus borstelensis AK1.</title>
        <authorList>
            <person name="Rajan I."/>
            <person name="PoliReddy D."/>
            <person name="Sugumar T."/>
            <person name="Rathinam K."/>
            <person name="Alqarawi S."/>
            <person name="Khalil A.B."/>
            <person name="Sivakumar N."/>
        </authorList>
    </citation>
    <scope>NUCLEOTIDE SEQUENCE [LARGE SCALE GENOMIC DNA]</scope>
    <source>
        <strain evidence="11 12">AK1</strain>
    </source>
</reference>
<evidence type="ECO:0000313" key="11">
    <source>
        <dbReference type="EMBL" id="EMT53316.1"/>
    </source>
</evidence>